<feature type="compositionally biased region" description="Basic and acidic residues" evidence="1">
    <location>
        <begin position="1"/>
        <end position="10"/>
    </location>
</feature>
<comment type="caution">
    <text evidence="2">The sequence shown here is derived from an EMBL/GenBank/DDBJ whole genome shotgun (WGS) entry which is preliminary data.</text>
</comment>
<dbReference type="AlphaFoldDB" id="A0A427A8G5"/>
<dbReference type="Proteomes" id="UP000287651">
    <property type="component" value="Unassembled WGS sequence"/>
</dbReference>
<gene>
    <name evidence="2" type="ORF">B296_00008633</name>
</gene>
<organism evidence="2 3">
    <name type="scientific">Ensete ventricosum</name>
    <name type="common">Abyssinian banana</name>
    <name type="synonym">Musa ensete</name>
    <dbReference type="NCBI Taxonomy" id="4639"/>
    <lineage>
        <taxon>Eukaryota</taxon>
        <taxon>Viridiplantae</taxon>
        <taxon>Streptophyta</taxon>
        <taxon>Embryophyta</taxon>
        <taxon>Tracheophyta</taxon>
        <taxon>Spermatophyta</taxon>
        <taxon>Magnoliopsida</taxon>
        <taxon>Liliopsida</taxon>
        <taxon>Zingiberales</taxon>
        <taxon>Musaceae</taxon>
        <taxon>Ensete</taxon>
    </lineage>
</organism>
<dbReference type="EMBL" id="AMZH03003390">
    <property type="protein sequence ID" value="RRT72491.1"/>
    <property type="molecule type" value="Genomic_DNA"/>
</dbReference>
<accession>A0A427A8G5</accession>
<evidence type="ECO:0000256" key="1">
    <source>
        <dbReference type="SAM" id="MobiDB-lite"/>
    </source>
</evidence>
<name>A0A427A8G5_ENSVE</name>
<reference evidence="2 3" key="1">
    <citation type="journal article" date="2014" name="Agronomy (Basel)">
        <title>A Draft Genome Sequence for Ensete ventricosum, the Drought-Tolerant Tree Against Hunger.</title>
        <authorList>
            <person name="Harrison J."/>
            <person name="Moore K.A."/>
            <person name="Paszkiewicz K."/>
            <person name="Jones T."/>
            <person name="Grant M."/>
            <person name="Ambacheew D."/>
            <person name="Muzemil S."/>
            <person name="Studholme D.J."/>
        </authorList>
    </citation>
    <scope>NUCLEOTIDE SEQUENCE [LARGE SCALE GENOMIC DNA]</scope>
</reference>
<evidence type="ECO:0000313" key="3">
    <source>
        <dbReference type="Proteomes" id="UP000287651"/>
    </source>
</evidence>
<feature type="compositionally biased region" description="Polar residues" evidence="1">
    <location>
        <begin position="23"/>
        <end position="36"/>
    </location>
</feature>
<sequence>MCEWPGDRKPTTMGPASRYTDLVESNSGTSNANSLSGKIRGATRDQMKRAAVAHPVTILTHTDGHPTSMSFPLSPTEVDQPVRSIAEYMLAREKMRWKKVYE</sequence>
<evidence type="ECO:0000313" key="2">
    <source>
        <dbReference type="EMBL" id="RRT72491.1"/>
    </source>
</evidence>
<proteinExistence type="predicted"/>
<feature type="region of interest" description="Disordered" evidence="1">
    <location>
        <begin position="1"/>
        <end position="48"/>
    </location>
</feature>
<protein>
    <submittedName>
        <fullName evidence="2">Uncharacterized protein</fullName>
    </submittedName>
</protein>